<dbReference type="InterPro" id="IPR041605">
    <property type="entry name" value="Exo_C"/>
</dbReference>
<dbReference type="EC" id="3.1.13.5" evidence="2"/>
<dbReference type="SMART" id="SM00474">
    <property type="entry name" value="35EXOc"/>
    <property type="match status" value="1"/>
</dbReference>
<dbReference type="Proteomes" id="UP000541033">
    <property type="component" value="Unassembled WGS sequence"/>
</dbReference>
<dbReference type="RefSeq" id="WP_167147566.1">
    <property type="nucleotide sequence ID" value="NZ_JAAMOX010000001.1"/>
</dbReference>
<dbReference type="PROSITE" id="PS50967">
    <property type="entry name" value="HRDC"/>
    <property type="match status" value="1"/>
</dbReference>
<dbReference type="Pfam" id="PF18305">
    <property type="entry name" value="DNA_pol_A_exoN"/>
    <property type="match status" value="1"/>
</dbReference>
<evidence type="ECO:0000313" key="2">
    <source>
        <dbReference type="EMBL" id="NIH52673.1"/>
    </source>
</evidence>
<name>A0A7X5TSW6_9MICO</name>
<dbReference type="InterPro" id="IPR002562">
    <property type="entry name" value="3'-5'_exonuclease_dom"/>
</dbReference>
<dbReference type="EMBL" id="JAAMOX010000001">
    <property type="protein sequence ID" value="NIH52673.1"/>
    <property type="molecule type" value="Genomic_DNA"/>
</dbReference>
<dbReference type="GO" id="GO:0006139">
    <property type="term" value="P:nucleobase-containing compound metabolic process"/>
    <property type="evidence" value="ECO:0007669"/>
    <property type="project" value="InterPro"/>
</dbReference>
<dbReference type="GO" id="GO:0033890">
    <property type="term" value="F:ribonuclease D activity"/>
    <property type="evidence" value="ECO:0007669"/>
    <property type="project" value="UniProtKB-EC"/>
</dbReference>
<dbReference type="Gene3D" id="1.10.150.80">
    <property type="entry name" value="HRDC domain"/>
    <property type="match status" value="2"/>
</dbReference>
<keyword evidence="3" id="KW-1185">Reference proteome</keyword>
<dbReference type="InterPro" id="IPR010997">
    <property type="entry name" value="HRDC-like_sf"/>
</dbReference>
<keyword evidence="2" id="KW-0378">Hydrolase</keyword>
<dbReference type="InterPro" id="IPR012337">
    <property type="entry name" value="RNaseH-like_sf"/>
</dbReference>
<dbReference type="InterPro" id="IPR002121">
    <property type="entry name" value="HRDC_dom"/>
</dbReference>
<dbReference type="InterPro" id="IPR051086">
    <property type="entry name" value="RNase_D-like"/>
</dbReference>
<dbReference type="GO" id="GO:0000166">
    <property type="term" value="F:nucleotide binding"/>
    <property type="evidence" value="ECO:0007669"/>
    <property type="project" value="InterPro"/>
</dbReference>
<dbReference type="SUPFAM" id="SSF47819">
    <property type="entry name" value="HRDC-like"/>
    <property type="match status" value="1"/>
</dbReference>
<organism evidence="2 3">
    <name type="scientific">Lysinibacter cavernae</name>
    <dbReference type="NCBI Taxonomy" id="1640652"/>
    <lineage>
        <taxon>Bacteria</taxon>
        <taxon>Bacillati</taxon>
        <taxon>Actinomycetota</taxon>
        <taxon>Actinomycetes</taxon>
        <taxon>Micrococcales</taxon>
        <taxon>Microbacteriaceae</taxon>
        <taxon>Lysinibacter</taxon>
    </lineage>
</organism>
<dbReference type="PANTHER" id="PTHR47649">
    <property type="entry name" value="RIBONUCLEASE D"/>
    <property type="match status" value="1"/>
</dbReference>
<proteinExistence type="predicted"/>
<evidence type="ECO:0000259" key="1">
    <source>
        <dbReference type="PROSITE" id="PS50967"/>
    </source>
</evidence>
<dbReference type="Pfam" id="PF00570">
    <property type="entry name" value="HRDC"/>
    <property type="match status" value="1"/>
</dbReference>
<dbReference type="SMART" id="SM00341">
    <property type="entry name" value="HRDC"/>
    <property type="match status" value="1"/>
</dbReference>
<sequence>MNDWQLVTDQDSFHQAVESLAAGTGVLGVDAERASGYKYAQSAYLVQFFREGSGTFLFDPVGIDSFGALQSELGNEEWVFHAASQDLPCFRELGLDPVRIFDTELAARILGMPRVGLGAVVEDVLGVHLAKEHSAVDWSTRPLPEPWLNYAAADVTLLPALRAKLAERLDEDSKTRFAFEEFTETLNKQPKPAPEEPWRKMSGIHKITGLRNLAIARELWFARDELARADDVAPGRLVPDAALVAAAQEMPRSKGQLAALKTFNGRASRREIDRWWNAILAGRESDELPVLRPSNTNSMPPHRTWKMRYPEAHERLVRLREALKEPSESLNIPVENLMTPEVLRHLCWHPPQDLTLESVSDALREFGARPWQVETTGQIITDTLVDIRQNPAANDEQGSSEE</sequence>
<dbReference type="GO" id="GO:0008408">
    <property type="term" value="F:3'-5' exonuclease activity"/>
    <property type="evidence" value="ECO:0007669"/>
    <property type="project" value="InterPro"/>
</dbReference>
<dbReference type="AlphaFoldDB" id="A0A7X5TSW6"/>
<dbReference type="Pfam" id="PF01612">
    <property type="entry name" value="DNA_pol_A_exo1"/>
    <property type="match status" value="1"/>
</dbReference>
<dbReference type="Gene3D" id="3.30.420.10">
    <property type="entry name" value="Ribonuclease H-like superfamily/Ribonuclease H"/>
    <property type="match status" value="1"/>
</dbReference>
<dbReference type="CDD" id="cd06142">
    <property type="entry name" value="RNaseD_exo"/>
    <property type="match status" value="1"/>
</dbReference>
<accession>A0A7X5TSW6</accession>
<dbReference type="PANTHER" id="PTHR47649:SF1">
    <property type="entry name" value="RIBONUCLEASE D"/>
    <property type="match status" value="1"/>
</dbReference>
<reference evidence="2 3" key="1">
    <citation type="submission" date="2020-02" db="EMBL/GenBank/DDBJ databases">
        <title>Sequencing the genomes of 1000 actinobacteria strains.</title>
        <authorList>
            <person name="Klenk H.-P."/>
        </authorList>
    </citation>
    <scope>NUCLEOTIDE SEQUENCE [LARGE SCALE GENOMIC DNA]</scope>
    <source>
        <strain evidence="2 3">DSM 27960</strain>
    </source>
</reference>
<comment type="caution">
    <text evidence="2">The sequence shown here is derived from an EMBL/GenBank/DDBJ whole genome shotgun (WGS) entry which is preliminary data.</text>
</comment>
<dbReference type="GO" id="GO:0003676">
    <property type="term" value="F:nucleic acid binding"/>
    <property type="evidence" value="ECO:0007669"/>
    <property type="project" value="InterPro"/>
</dbReference>
<gene>
    <name evidence="2" type="ORF">FHX76_000541</name>
</gene>
<dbReference type="InterPro" id="IPR044876">
    <property type="entry name" value="HRDC_dom_sf"/>
</dbReference>
<feature type="domain" description="HRDC" evidence="1">
    <location>
        <begin position="209"/>
        <end position="289"/>
    </location>
</feature>
<evidence type="ECO:0000313" key="3">
    <source>
        <dbReference type="Proteomes" id="UP000541033"/>
    </source>
</evidence>
<protein>
    <submittedName>
        <fullName evidence="2">Ribonuclease D</fullName>
        <ecNumber evidence="2">3.1.13.5</ecNumber>
    </submittedName>
</protein>
<dbReference type="InterPro" id="IPR036397">
    <property type="entry name" value="RNaseH_sf"/>
</dbReference>
<dbReference type="SUPFAM" id="SSF53098">
    <property type="entry name" value="Ribonuclease H-like"/>
    <property type="match status" value="1"/>
</dbReference>